<evidence type="ECO:0000313" key="2">
    <source>
        <dbReference type="EMBL" id="MFH4981748.1"/>
    </source>
</evidence>
<proteinExistence type="predicted"/>
<reference evidence="2 3" key="1">
    <citation type="submission" date="2024-08" db="EMBL/GenBank/DDBJ databases">
        <title>Gnathostoma spinigerum genome.</title>
        <authorList>
            <person name="Gonzalez-Bertolin B."/>
            <person name="Monzon S."/>
            <person name="Zaballos A."/>
            <person name="Jimenez P."/>
            <person name="Dekumyoy P."/>
            <person name="Varona S."/>
            <person name="Cuesta I."/>
            <person name="Sumanam S."/>
            <person name="Adisakwattana P."/>
            <person name="Gasser R.B."/>
            <person name="Hernandez-Gonzalez A."/>
            <person name="Young N.D."/>
            <person name="Perteguer M.J."/>
        </authorList>
    </citation>
    <scope>NUCLEOTIDE SEQUENCE [LARGE SCALE GENOMIC DNA]</scope>
    <source>
        <strain evidence="2">AL3</strain>
        <tissue evidence="2">Liver</tissue>
    </source>
</reference>
<dbReference type="AlphaFoldDB" id="A0ABD6EXE6"/>
<evidence type="ECO:0000313" key="3">
    <source>
        <dbReference type="Proteomes" id="UP001608902"/>
    </source>
</evidence>
<organism evidence="2 3">
    <name type="scientific">Gnathostoma spinigerum</name>
    <dbReference type="NCBI Taxonomy" id="75299"/>
    <lineage>
        <taxon>Eukaryota</taxon>
        <taxon>Metazoa</taxon>
        <taxon>Ecdysozoa</taxon>
        <taxon>Nematoda</taxon>
        <taxon>Chromadorea</taxon>
        <taxon>Rhabditida</taxon>
        <taxon>Spirurina</taxon>
        <taxon>Gnathostomatomorpha</taxon>
        <taxon>Gnathostomatoidea</taxon>
        <taxon>Gnathostomatidae</taxon>
        <taxon>Gnathostoma</taxon>
    </lineage>
</organism>
<feature type="region of interest" description="Disordered" evidence="1">
    <location>
        <begin position="56"/>
        <end position="82"/>
    </location>
</feature>
<sequence length="82" mass="8971">MSAVGVANIQPQHGQGAPYPVYNQMPYGILQPNFQPSYTAPYGICMSATYPGAVHLPPPQAYNQLPQQPQQQQFSTSQQPPQ</sequence>
<accession>A0ABD6EXE6</accession>
<evidence type="ECO:0000256" key="1">
    <source>
        <dbReference type="SAM" id="MobiDB-lite"/>
    </source>
</evidence>
<keyword evidence="3" id="KW-1185">Reference proteome</keyword>
<dbReference type="EMBL" id="JBGFUD010007793">
    <property type="protein sequence ID" value="MFH4981748.1"/>
    <property type="molecule type" value="Genomic_DNA"/>
</dbReference>
<gene>
    <name evidence="2" type="ORF">AB6A40_008457</name>
</gene>
<dbReference type="Proteomes" id="UP001608902">
    <property type="component" value="Unassembled WGS sequence"/>
</dbReference>
<protein>
    <submittedName>
        <fullName evidence="2">Uncharacterized protein</fullName>
    </submittedName>
</protein>
<name>A0ABD6EXE6_9BILA</name>
<comment type="caution">
    <text evidence="2">The sequence shown here is derived from an EMBL/GenBank/DDBJ whole genome shotgun (WGS) entry which is preliminary data.</text>
</comment>
<feature type="compositionally biased region" description="Low complexity" evidence="1">
    <location>
        <begin position="61"/>
        <end position="82"/>
    </location>
</feature>